<evidence type="ECO:0000256" key="1">
    <source>
        <dbReference type="SAM" id="SignalP"/>
    </source>
</evidence>
<keyword evidence="3" id="KW-1185">Reference proteome</keyword>
<organism evidence="2 3">
    <name type="scientific">Chironomus riparius</name>
    <dbReference type="NCBI Taxonomy" id="315576"/>
    <lineage>
        <taxon>Eukaryota</taxon>
        <taxon>Metazoa</taxon>
        <taxon>Ecdysozoa</taxon>
        <taxon>Arthropoda</taxon>
        <taxon>Hexapoda</taxon>
        <taxon>Insecta</taxon>
        <taxon>Pterygota</taxon>
        <taxon>Neoptera</taxon>
        <taxon>Endopterygota</taxon>
        <taxon>Diptera</taxon>
        <taxon>Nematocera</taxon>
        <taxon>Chironomoidea</taxon>
        <taxon>Chironomidae</taxon>
        <taxon>Chironominae</taxon>
        <taxon>Chironomus</taxon>
    </lineage>
</organism>
<proteinExistence type="predicted"/>
<name>A0A9N9RHN5_9DIPT</name>
<dbReference type="Proteomes" id="UP001153620">
    <property type="component" value="Chromosome 1"/>
</dbReference>
<dbReference type="EMBL" id="OU895877">
    <property type="protein sequence ID" value="CAG9797076.1"/>
    <property type="molecule type" value="Genomic_DNA"/>
</dbReference>
<evidence type="ECO:0000313" key="2">
    <source>
        <dbReference type="EMBL" id="CAG9797076.1"/>
    </source>
</evidence>
<feature type="chain" id="PRO_5040192369" evidence="1">
    <location>
        <begin position="20"/>
        <end position="224"/>
    </location>
</feature>
<evidence type="ECO:0000313" key="3">
    <source>
        <dbReference type="Proteomes" id="UP001153620"/>
    </source>
</evidence>
<reference evidence="2" key="2">
    <citation type="submission" date="2022-10" db="EMBL/GenBank/DDBJ databases">
        <authorList>
            <consortium name="ENA_rothamsted_submissions"/>
            <consortium name="culmorum"/>
            <person name="King R."/>
        </authorList>
    </citation>
    <scope>NUCLEOTIDE SEQUENCE</scope>
</reference>
<keyword evidence="1" id="KW-0732">Signal</keyword>
<reference evidence="2" key="1">
    <citation type="submission" date="2022-01" db="EMBL/GenBank/DDBJ databases">
        <authorList>
            <person name="King R."/>
        </authorList>
    </citation>
    <scope>NUCLEOTIDE SEQUENCE</scope>
</reference>
<feature type="signal peptide" evidence="1">
    <location>
        <begin position="1"/>
        <end position="19"/>
    </location>
</feature>
<accession>A0A9N9RHN5</accession>
<protein>
    <submittedName>
        <fullName evidence="2">Uncharacterized protein</fullName>
    </submittedName>
</protein>
<gene>
    <name evidence="2" type="ORF">CHIRRI_LOCUS77</name>
</gene>
<dbReference type="AlphaFoldDB" id="A0A9N9RHN5"/>
<sequence>MNSYLYIACIVIIIGCVSTNPNQQKTRKNKPRRCFPVLQTTPYPKSTTPFALPWASNQELREETSKAILQYGGKLTSSEYQAIMDTSNEINIFTQYFDCTQASKLIPFIGETIVSQAAIHNSSNLPIDSITYCKEVQKNITETFLQYAPNMSEDEIQYVIDTLQKMSTITVNSMTYDELTEMAEACVSAFVNNTLVNGPIETTTVSTSTTTKSCSKSTNRKSKK</sequence>